<comment type="catalytic activity">
    <reaction evidence="9">
        <text>feruloyl-polysaccharide + H2O = ferulate + polysaccharide.</text>
        <dbReference type="EC" id="3.1.1.73"/>
    </reaction>
</comment>
<keyword evidence="12" id="KW-1185">Reference proteome</keyword>
<dbReference type="EMBL" id="JARKIF010000004">
    <property type="protein sequence ID" value="KAJ7641301.1"/>
    <property type="molecule type" value="Genomic_DNA"/>
</dbReference>
<dbReference type="InterPro" id="IPR029058">
    <property type="entry name" value="AB_hydrolase_fold"/>
</dbReference>
<comment type="similarity">
    <text evidence="1 10">Belongs to the tannase family.</text>
</comment>
<evidence type="ECO:0000256" key="5">
    <source>
        <dbReference type="ARBA" id="ARBA00022729"/>
    </source>
</evidence>
<dbReference type="SUPFAM" id="SSF53474">
    <property type="entry name" value="alpha/beta-Hydrolases"/>
    <property type="match status" value="1"/>
</dbReference>
<dbReference type="GO" id="GO:0030600">
    <property type="term" value="F:feruloyl esterase activity"/>
    <property type="evidence" value="ECO:0007669"/>
    <property type="project" value="UniProtKB-EC"/>
</dbReference>
<organism evidence="11 12">
    <name type="scientific">Roridomyces roridus</name>
    <dbReference type="NCBI Taxonomy" id="1738132"/>
    <lineage>
        <taxon>Eukaryota</taxon>
        <taxon>Fungi</taxon>
        <taxon>Dikarya</taxon>
        <taxon>Basidiomycota</taxon>
        <taxon>Agaricomycotina</taxon>
        <taxon>Agaricomycetes</taxon>
        <taxon>Agaricomycetidae</taxon>
        <taxon>Agaricales</taxon>
        <taxon>Marasmiineae</taxon>
        <taxon>Mycenaceae</taxon>
        <taxon>Roridomyces</taxon>
    </lineage>
</organism>
<dbReference type="GO" id="GO:0045493">
    <property type="term" value="P:xylan catabolic process"/>
    <property type="evidence" value="ECO:0007669"/>
    <property type="project" value="UniProtKB-KW"/>
</dbReference>
<evidence type="ECO:0000256" key="6">
    <source>
        <dbReference type="ARBA" id="ARBA00022801"/>
    </source>
</evidence>
<proteinExistence type="inferred from homology"/>
<keyword evidence="3" id="KW-0624">Polysaccharide degradation</keyword>
<keyword evidence="7" id="KW-0106">Calcium</keyword>
<dbReference type="Proteomes" id="UP001221142">
    <property type="component" value="Unassembled WGS sequence"/>
</dbReference>
<name>A0AAD7C7W5_9AGAR</name>
<dbReference type="PANTHER" id="PTHR33938:SF15">
    <property type="entry name" value="FERULOYL ESTERASE B-RELATED"/>
    <property type="match status" value="1"/>
</dbReference>
<evidence type="ECO:0000313" key="12">
    <source>
        <dbReference type="Proteomes" id="UP001221142"/>
    </source>
</evidence>
<reference evidence="11" key="1">
    <citation type="submission" date="2023-03" db="EMBL/GenBank/DDBJ databases">
        <title>Massive genome expansion in bonnet fungi (Mycena s.s.) driven by repeated elements and novel gene families across ecological guilds.</title>
        <authorList>
            <consortium name="Lawrence Berkeley National Laboratory"/>
            <person name="Harder C.B."/>
            <person name="Miyauchi S."/>
            <person name="Viragh M."/>
            <person name="Kuo A."/>
            <person name="Thoen E."/>
            <person name="Andreopoulos B."/>
            <person name="Lu D."/>
            <person name="Skrede I."/>
            <person name="Drula E."/>
            <person name="Henrissat B."/>
            <person name="Morin E."/>
            <person name="Kohler A."/>
            <person name="Barry K."/>
            <person name="LaButti K."/>
            <person name="Morin E."/>
            <person name="Salamov A."/>
            <person name="Lipzen A."/>
            <person name="Mereny Z."/>
            <person name="Hegedus B."/>
            <person name="Baldrian P."/>
            <person name="Stursova M."/>
            <person name="Weitz H."/>
            <person name="Taylor A."/>
            <person name="Grigoriev I.V."/>
            <person name="Nagy L.G."/>
            <person name="Martin F."/>
            <person name="Kauserud H."/>
        </authorList>
    </citation>
    <scope>NUCLEOTIDE SEQUENCE</scope>
    <source>
        <strain evidence="11">9284</strain>
    </source>
</reference>
<keyword evidence="4" id="KW-0479">Metal-binding</keyword>
<dbReference type="GO" id="GO:0046872">
    <property type="term" value="F:metal ion binding"/>
    <property type="evidence" value="ECO:0007669"/>
    <property type="project" value="UniProtKB-KW"/>
</dbReference>
<keyword evidence="6 10" id="KW-0378">Hydrolase</keyword>
<keyword evidence="8" id="KW-1015">Disulfide bond</keyword>
<dbReference type="EC" id="3.1.1.-" evidence="10"/>
<dbReference type="AlphaFoldDB" id="A0AAD7C7W5"/>
<evidence type="ECO:0000313" key="11">
    <source>
        <dbReference type="EMBL" id="KAJ7641301.1"/>
    </source>
</evidence>
<gene>
    <name evidence="11" type="ORF">FB45DRAFT_1022061</name>
</gene>
<keyword evidence="3" id="KW-0858">Xylan degradation</keyword>
<evidence type="ECO:0000256" key="1">
    <source>
        <dbReference type="ARBA" id="ARBA00006249"/>
    </source>
</evidence>
<feature type="chain" id="PRO_5041781776" description="Carboxylic ester hydrolase" evidence="10">
    <location>
        <begin position="23"/>
        <end position="507"/>
    </location>
</feature>
<dbReference type="PANTHER" id="PTHR33938">
    <property type="entry name" value="FERULOYL ESTERASE B-RELATED"/>
    <property type="match status" value="1"/>
</dbReference>
<evidence type="ECO:0000256" key="9">
    <source>
        <dbReference type="ARBA" id="ARBA00034075"/>
    </source>
</evidence>
<dbReference type="Pfam" id="PF07519">
    <property type="entry name" value="Tannase"/>
    <property type="match status" value="1"/>
</dbReference>
<evidence type="ECO:0000256" key="4">
    <source>
        <dbReference type="ARBA" id="ARBA00022723"/>
    </source>
</evidence>
<dbReference type="Gene3D" id="3.40.50.1820">
    <property type="entry name" value="alpha/beta hydrolase"/>
    <property type="match status" value="1"/>
</dbReference>
<evidence type="ECO:0000256" key="2">
    <source>
        <dbReference type="ARBA" id="ARBA00022487"/>
    </source>
</evidence>
<evidence type="ECO:0000256" key="7">
    <source>
        <dbReference type="ARBA" id="ARBA00022837"/>
    </source>
</evidence>
<keyword evidence="2" id="KW-0719">Serine esterase</keyword>
<comment type="caution">
    <text evidence="11">The sequence shown here is derived from an EMBL/GenBank/DDBJ whole genome shotgun (WGS) entry which is preliminary data.</text>
</comment>
<dbReference type="InterPro" id="IPR011118">
    <property type="entry name" value="Tannase/feruloyl_esterase"/>
</dbReference>
<evidence type="ECO:0000256" key="8">
    <source>
        <dbReference type="ARBA" id="ARBA00023157"/>
    </source>
</evidence>
<accession>A0AAD7C7W5</accession>
<keyword evidence="3" id="KW-0119">Carbohydrate metabolism</keyword>
<evidence type="ECO:0000256" key="10">
    <source>
        <dbReference type="RuleBase" id="RU361238"/>
    </source>
</evidence>
<feature type="signal peptide" evidence="10">
    <location>
        <begin position="1"/>
        <end position="22"/>
    </location>
</feature>
<sequence>MDFALNLLTQVLALTFPSPAHQHCLSLRSSLQLENTTILGVSYHASPSKLKTLGVCQSAAGTSVPLCRVQFQTRTSESSGITAEAWLPDEWHGRFMAIGNGGLGGCIDYSQLDHGSALHFATVGSNNGHDGDTALPFFNNPEVLTDFSHRSIHVQSLIGKQIVQAYYGRPHSKSYYLGCSTGGRQGTQSALKYPDEFDGVIAGAPAIDFTHLIHWTGMLSRYIGAPDASSSPAFIPLDLWQLIAAELLRQCDALDGVLDGIIADPDACDFRPEALLCDGKKEPCLTQAQVGALRKIYSPLYGPEGEMWYPRFSPGSEKSPLLSFALSGQFPAYPEEWMKYVVLNTSFDASTYGLKDGILIASTDITDVATFSGDLSAFRGRGGKFLAFHGTADPIIPSGISKRYYDLVARTMGMPATSMDEFYRFFVVPGMDHCSGAAFDGVHHHIGQVKSGANANESSSHVVLAMVDWVEGGVAPEEIVGRDEVGTKRRHCRYPRRSVWDGEFICV</sequence>
<evidence type="ECO:0000256" key="3">
    <source>
        <dbReference type="ARBA" id="ARBA00022651"/>
    </source>
</evidence>
<protein>
    <recommendedName>
        <fullName evidence="10">Carboxylic ester hydrolase</fullName>
        <ecNumber evidence="10">3.1.1.-</ecNumber>
    </recommendedName>
</protein>
<keyword evidence="5 10" id="KW-0732">Signal</keyword>